<dbReference type="PANTHER" id="PTHR42928">
    <property type="entry name" value="TRICARBOXYLATE-BINDING PROTEIN"/>
    <property type="match status" value="1"/>
</dbReference>
<sequence length="333" mass="34880">MKKPDDFRRLSSRTMAALLLSLGSLTAAAQETFPDRPIRLVVGFGAGGAVDIGARALADAAGRLLGQPVLVENVTGAGGGLALADLARRPADGYTVAVTTSSYAAITSHLQKPTFDMASLETLLGVAEFRHVMFAKADSALSKLSDVSTAARSPGGLRFSHLGAGTSLHIQGYLTFKALGIEPIQIPYRGAPDMIAAILGGHTDMGIADISAVDTLLRAGKLRLVSTATRERLNEYPDAPTLLEQGVQGADTLNPILGIVLRKGVPDDRAARLRDAFRKAGQSPEFAAAVGGVKMQVRLMQGKEFDALTLQAARAAAPVIDAMKRAEESAARK</sequence>
<keyword evidence="2" id="KW-0732">Signal</keyword>
<dbReference type="Gene3D" id="3.40.190.10">
    <property type="entry name" value="Periplasmic binding protein-like II"/>
    <property type="match status" value="1"/>
</dbReference>
<comment type="similarity">
    <text evidence="1">Belongs to the UPF0065 (bug) family.</text>
</comment>
<dbReference type="InterPro" id="IPR005064">
    <property type="entry name" value="BUG"/>
</dbReference>
<dbReference type="Pfam" id="PF03401">
    <property type="entry name" value="TctC"/>
    <property type="match status" value="1"/>
</dbReference>
<dbReference type="SUPFAM" id="SSF53850">
    <property type="entry name" value="Periplasmic binding protein-like II"/>
    <property type="match status" value="1"/>
</dbReference>
<dbReference type="InterPro" id="IPR042100">
    <property type="entry name" value="Bug_dom1"/>
</dbReference>
<dbReference type="AlphaFoldDB" id="A0A5Q0M625"/>
<name>A0A5Q0M625_VARPD</name>
<dbReference type="PANTHER" id="PTHR42928:SF5">
    <property type="entry name" value="BLR1237 PROTEIN"/>
    <property type="match status" value="1"/>
</dbReference>
<dbReference type="Proteomes" id="UP000326780">
    <property type="component" value="Chromosome"/>
</dbReference>
<organism evidence="3 4">
    <name type="scientific">Variovorax paradoxus</name>
    <dbReference type="NCBI Taxonomy" id="34073"/>
    <lineage>
        <taxon>Bacteria</taxon>
        <taxon>Pseudomonadati</taxon>
        <taxon>Pseudomonadota</taxon>
        <taxon>Betaproteobacteria</taxon>
        <taxon>Burkholderiales</taxon>
        <taxon>Comamonadaceae</taxon>
        <taxon>Variovorax</taxon>
    </lineage>
</organism>
<protein>
    <recommendedName>
        <fullName evidence="5">Tripartite tricarboxylate transporter substrate binding protein</fullName>
    </recommendedName>
</protein>
<evidence type="ECO:0000256" key="2">
    <source>
        <dbReference type="SAM" id="SignalP"/>
    </source>
</evidence>
<proteinExistence type="inferred from homology"/>
<evidence type="ECO:0008006" key="5">
    <source>
        <dbReference type="Google" id="ProtNLM"/>
    </source>
</evidence>
<evidence type="ECO:0000313" key="3">
    <source>
        <dbReference type="EMBL" id="QFZ85101.1"/>
    </source>
</evidence>
<dbReference type="Gene3D" id="3.40.190.150">
    <property type="entry name" value="Bordetella uptake gene, domain 1"/>
    <property type="match status" value="1"/>
</dbReference>
<dbReference type="RefSeq" id="WP_153283719.1">
    <property type="nucleotide sequence ID" value="NZ_CP045644.1"/>
</dbReference>
<feature type="signal peptide" evidence="2">
    <location>
        <begin position="1"/>
        <end position="29"/>
    </location>
</feature>
<evidence type="ECO:0000313" key="4">
    <source>
        <dbReference type="Proteomes" id="UP000326780"/>
    </source>
</evidence>
<dbReference type="CDD" id="cd07012">
    <property type="entry name" value="PBP2_Bug_TTT"/>
    <property type="match status" value="1"/>
</dbReference>
<gene>
    <name evidence="3" type="ORF">GFK26_21250</name>
</gene>
<dbReference type="EMBL" id="CP045644">
    <property type="protein sequence ID" value="QFZ85101.1"/>
    <property type="molecule type" value="Genomic_DNA"/>
</dbReference>
<dbReference type="PIRSF" id="PIRSF017082">
    <property type="entry name" value="YflP"/>
    <property type="match status" value="1"/>
</dbReference>
<evidence type="ECO:0000256" key="1">
    <source>
        <dbReference type="ARBA" id="ARBA00006987"/>
    </source>
</evidence>
<feature type="chain" id="PRO_5024898115" description="Tripartite tricarboxylate transporter substrate binding protein" evidence="2">
    <location>
        <begin position="30"/>
        <end position="333"/>
    </location>
</feature>
<reference evidence="3 4" key="1">
    <citation type="submission" date="2019-10" db="EMBL/GenBank/DDBJ databases">
        <title>Complete genome sequence of Variovorax paradoxus 5C-2.</title>
        <authorList>
            <person name="Gogoleva N.E."/>
            <person name="Balkin A.S."/>
        </authorList>
    </citation>
    <scope>NUCLEOTIDE SEQUENCE [LARGE SCALE GENOMIC DNA]</scope>
    <source>
        <strain evidence="3 4">5C-2</strain>
    </source>
</reference>
<accession>A0A5Q0M625</accession>